<dbReference type="GO" id="GO:0010181">
    <property type="term" value="F:FMN binding"/>
    <property type="evidence" value="ECO:0007669"/>
    <property type="project" value="TreeGrafter"/>
</dbReference>
<dbReference type="GO" id="GO:0016491">
    <property type="term" value="F:oxidoreductase activity"/>
    <property type="evidence" value="ECO:0007669"/>
    <property type="project" value="InterPro"/>
</dbReference>
<dbReference type="InterPro" id="IPR050712">
    <property type="entry name" value="NAD(P)H-dep_reductase"/>
</dbReference>
<sequence length="188" mass="20509">MSNTLKIGVILGSTRPGRNGKAVADWVMARAKERTEAEYELIDLADHPLPHLDEAVPASRGAYAGEHTKAWAAVIDRFDGYVFITPEYNHSISGVLKNAIDYLYGEWNNKAAAFVAYGGLGGARAIEHLRGIASELQLAHVRQQLSFSLLTDFENYSVFAPAAHHDAAAEALFDQLESWAGALRTVRG</sequence>
<dbReference type="SUPFAM" id="SSF52218">
    <property type="entry name" value="Flavoproteins"/>
    <property type="match status" value="1"/>
</dbReference>
<dbReference type="InterPro" id="IPR029039">
    <property type="entry name" value="Flavoprotein-like_sf"/>
</dbReference>
<proteinExistence type="predicted"/>
<dbReference type="GO" id="GO:0005829">
    <property type="term" value="C:cytosol"/>
    <property type="evidence" value="ECO:0007669"/>
    <property type="project" value="TreeGrafter"/>
</dbReference>
<dbReference type="InterPro" id="IPR005025">
    <property type="entry name" value="FMN_Rdtase-like_dom"/>
</dbReference>
<dbReference type="Gene3D" id="3.40.50.360">
    <property type="match status" value="1"/>
</dbReference>
<dbReference type="OrthoDB" id="9812295at2"/>
<name>A0A1G7RUB6_9ACTN</name>
<reference evidence="2 3" key="1">
    <citation type="submission" date="2016-10" db="EMBL/GenBank/DDBJ databases">
        <authorList>
            <person name="de Groot N.N."/>
        </authorList>
    </citation>
    <scope>NUCLEOTIDE SEQUENCE [LARGE SCALE GENOMIC DNA]</scope>
    <source>
        <strain evidence="2 3">CGMCC 4.1859</strain>
    </source>
</reference>
<dbReference type="PANTHER" id="PTHR30543">
    <property type="entry name" value="CHROMATE REDUCTASE"/>
    <property type="match status" value="1"/>
</dbReference>
<organism evidence="2 3">
    <name type="scientific">Streptomyces griseoaurantiacus</name>
    <dbReference type="NCBI Taxonomy" id="68213"/>
    <lineage>
        <taxon>Bacteria</taxon>
        <taxon>Bacillati</taxon>
        <taxon>Actinomycetota</taxon>
        <taxon>Actinomycetes</taxon>
        <taxon>Kitasatosporales</taxon>
        <taxon>Streptomycetaceae</taxon>
        <taxon>Streptomyces</taxon>
        <taxon>Streptomyces aurantiacus group</taxon>
    </lineage>
</organism>
<dbReference type="Pfam" id="PF03358">
    <property type="entry name" value="FMN_red"/>
    <property type="match status" value="1"/>
</dbReference>
<dbReference type="AlphaFoldDB" id="A0A1G7RUB6"/>
<dbReference type="EMBL" id="FNAX01000015">
    <property type="protein sequence ID" value="SDG14417.1"/>
    <property type="molecule type" value="Genomic_DNA"/>
</dbReference>
<evidence type="ECO:0000313" key="3">
    <source>
        <dbReference type="Proteomes" id="UP000198614"/>
    </source>
</evidence>
<evidence type="ECO:0000313" key="2">
    <source>
        <dbReference type="EMBL" id="SDG14417.1"/>
    </source>
</evidence>
<gene>
    <name evidence="2" type="ORF">SAMN05216260_11512</name>
</gene>
<accession>A0A1G7RUB6</accession>
<dbReference type="PANTHER" id="PTHR30543:SF21">
    <property type="entry name" value="NAD(P)H-DEPENDENT FMN REDUCTASE LOT6"/>
    <property type="match status" value="1"/>
</dbReference>
<dbReference type="Proteomes" id="UP000198614">
    <property type="component" value="Unassembled WGS sequence"/>
</dbReference>
<evidence type="ECO:0000259" key="1">
    <source>
        <dbReference type="Pfam" id="PF03358"/>
    </source>
</evidence>
<feature type="domain" description="NADPH-dependent FMN reductase-like" evidence="1">
    <location>
        <begin position="6"/>
        <end position="148"/>
    </location>
</feature>
<protein>
    <submittedName>
        <fullName evidence="2">NAD(P)H-dependent FMN reductase</fullName>
    </submittedName>
</protein>